<dbReference type="RefSeq" id="WP_021758056.1">
    <property type="nucleotide sequence ID" value="NZ_KI272003.1"/>
</dbReference>
<evidence type="ECO:0000313" key="3">
    <source>
        <dbReference type="EMBL" id="ERK72361.1"/>
    </source>
</evidence>
<gene>
    <name evidence="3" type="ORF">N136_01285</name>
</gene>
<dbReference type="InterPro" id="IPR021202">
    <property type="entry name" value="Rv3654c-like"/>
</dbReference>
<name>U2RUB5_LEIAQ</name>
<evidence type="ECO:0000313" key="4">
    <source>
        <dbReference type="Proteomes" id="UP000016605"/>
    </source>
</evidence>
<comment type="caution">
    <text evidence="3">The sequence shown here is derived from an EMBL/GenBank/DDBJ whole genome shotgun (WGS) entry which is preliminary data.</text>
</comment>
<feature type="transmembrane region" description="Helical" evidence="1">
    <location>
        <begin position="20"/>
        <end position="38"/>
    </location>
</feature>
<evidence type="ECO:0000256" key="1">
    <source>
        <dbReference type="SAM" id="Phobius"/>
    </source>
</evidence>
<dbReference type="HOGENOM" id="CLU_1946138_0_0_11"/>
<dbReference type="NCBIfam" id="TIGR03816">
    <property type="entry name" value="tadE_like_DECH"/>
    <property type="match status" value="1"/>
</dbReference>
<feature type="domain" description="Putative Flp pilus-assembly TadG-like N-terminal" evidence="2">
    <location>
        <begin position="15"/>
        <end position="62"/>
    </location>
</feature>
<organism evidence="3 4">
    <name type="scientific">Leifsonia aquatica ATCC 14665</name>
    <dbReference type="NCBI Taxonomy" id="1358026"/>
    <lineage>
        <taxon>Bacteria</taxon>
        <taxon>Bacillati</taxon>
        <taxon>Actinomycetota</taxon>
        <taxon>Actinomycetes</taxon>
        <taxon>Micrococcales</taxon>
        <taxon>Microbacteriaceae</taxon>
        <taxon>Leifsonia</taxon>
    </lineage>
</organism>
<dbReference type="Pfam" id="PF13400">
    <property type="entry name" value="Tad"/>
    <property type="match status" value="1"/>
</dbReference>
<dbReference type="EMBL" id="AWVQ01000141">
    <property type="protein sequence ID" value="ERK72361.1"/>
    <property type="molecule type" value="Genomic_DNA"/>
</dbReference>
<accession>U2RUB5</accession>
<dbReference type="Proteomes" id="UP000016605">
    <property type="component" value="Unassembled WGS sequence"/>
</dbReference>
<dbReference type="AlphaFoldDB" id="U2RUB5"/>
<protein>
    <submittedName>
        <fullName evidence="3">TadE-like protein</fullName>
    </submittedName>
</protein>
<dbReference type="PATRIC" id="fig|1358026.3.peg.1109"/>
<keyword evidence="1" id="KW-1133">Transmembrane helix</keyword>
<reference evidence="3 4" key="1">
    <citation type="submission" date="2013-08" db="EMBL/GenBank/DDBJ databases">
        <authorList>
            <person name="Weinstock G."/>
            <person name="Sodergren E."/>
            <person name="Wylie T."/>
            <person name="Fulton L."/>
            <person name="Fulton R."/>
            <person name="Fronick C."/>
            <person name="O'Laughlin M."/>
            <person name="Godfrey J."/>
            <person name="Miner T."/>
            <person name="Herter B."/>
            <person name="Appelbaum E."/>
            <person name="Cordes M."/>
            <person name="Lek S."/>
            <person name="Wollam A."/>
            <person name="Pepin K.H."/>
            <person name="Palsikar V.B."/>
            <person name="Mitreva M."/>
            <person name="Wilson R.K."/>
        </authorList>
    </citation>
    <scope>NUCLEOTIDE SEQUENCE [LARGE SCALE GENOMIC DNA]</scope>
    <source>
        <strain evidence="3 4">ATCC 14665</strain>
    </source>
</reference>
<keyword evidence="1" id="KW-0472">Membrane</keyword>
<dbReference type="InterPro" id="IPR028087">
    <property type="entry name" value="Tad_N"/>
</dbReference>
<sequence length="129" mass="12101">MVASNRGGDSGGEEGGASVLVLAIVGALAAVLAATLVVSGVHVGQRRAAAAADLAALAAADAAVGRVSGEPCVIGAQVAAANGAVLDQCVADGVRVLVGVGVALPGGLRVTGRARAGPPGADQSNSVSR</sequence>
<proteinExistence type="predicted"/>
<keyword evidence="1" id="KW-0812">Transmembrane</keyword>
<evidence type="ECO:0000259" key="2">
    <source>
        <dbReference type="Pfam" id="PF13400"/>
    </source>
</evidence>